<dbReference type="EMBL" id="CAQJ01000015">
    <property type="protein sequence ID" value="CCQ89602.1"/>
    <property type="molecule type" value="Genomic_DNA"/>
</dbReference>
<comment type="caution">
    <text evidence="1">The sequence shown here is derived from an EMBL/GenBank/DDBJ whole genome shotgun (WGS) entry which is preliminary data.</text>
</comment>
<name>M1YVV9_NITG3</name>
<evidence type="ECO:0000313" key="2">
    <source>
        <dbReference type="Proteomes" id="UP000011704"/>
    </source>
</evidence>
<dbReference type="AlphaFoldDB" id="M1YVV9"/>
<keyword evidence="2" id="KW-1185">Reference proteome</keyword>
<dbReference type="HOGENOM" id="CLU_2955884_0_0_0"/>
<sequence length="59" mass="6527">MRVGAEIIRQAPPIGNDNQITVNLIGVRNIDAGRRGRKAFINGVTVKGMNYFLSEMKPQ</sequence>
<evidence type="ECO:0000313" key="1">
    <source>
        <dbReference type="EMBL" id="CCQ89602.1"/>
    </source>
</evidence>
<organism evidence="1 2">
    <name type="scientific">Nitrospina gracilis (strain 3/211)</name>
    <dbReference type="NCBI Taxonomy" id="1266370"/>
    <lineage>
        <taxon>Bacteria</taxon>
        <taxon>Pseudomonadati</taxon>
        <taxon>Nitrospinota/Tectimicrobiota group</taxon>
        <taxon>Nitrospinota</taxon>
        <taxon>Nitrospinia</taxon>
        <taxon>Nitrospinales</taxon>
        <taxon>Nitrospinaceae</taxon>
        <taxon>Nitrospina</taxon>
    </lineage>
</organism>
<proteinExistence type="predicted"/>
<protein>
    <submittedName>
        <fullName evidence="1">Uncharacterized protein</fullName>
    </submittedName>
</protein>
<dbReference type="InParanoid" id="M1YVV9"/>
<accession>M1YVV9</accession>
<reference evidence="1 2" key="1">
    <citation type="journal article" date="2013" name="Front. Microbiol.">
        <title>The genome of Nitrospina gracilis illuminates the metabolism and evolution of the major marine nitrite oxidizer.</title>
        <authorList>
            <person name="Luecker S."/>
            <person name="Nowka B."/>
            <person name="Rattei T."/>
            <person name="Spieck E."/>
            <person name="and Daims H."/>
        </authorList>
    </citation>
    <scope>NUCLEOTIDE SEQUENCE [LARGE SCALE GENOMIC DNA]</scope>
    <source>
        <strain evidence="1 2">3/211</strain>
    </source>
</reference>
<gene>
    <name evidence="1" type="ORF">NITGR_130068</name>
</gene>
<dbReference type="Proteomes" id="UP000011704">
    <property type="component" value="Unassembled WGS sequence"/>
</dbReference>